<gene>
    <name evidence="2" type="primary">LOC103519067</name>
</gene>
<feature type="non-terminal residue" evidence="2">
    <location>
        <position position="286"/>
    </location>
</feature>
<evidence type="ECO:0000313" key="2">
    <source>
        <dbReference type="RefSeq" id="XP_026686482.1"/>
    </source>
</evidence>
<dbReference type="KEGG" id="dci:103519067"/>
<dbReference type="AlphaFoldDB" id="A0A3Q0JD88"/>
<dbReference type="GeneID" id="103519067"/>
<dbReference type="Proteomes" id="UP000079169">
    <property type="component" value="Unplaced"/>
</dbReference>
<protein>
    <submittedName>
        <fullName evidence="2">Baculoviral IAP repeat-containing protein 6-like</fullName>
    </submittedName>
</protein>
<proteinExistence type="predicted"/>
<name>A0A3Q0JD88_DIACI</name>
<dbReference type="RefSeq" id="XP_026686482.1">
    <property type="nucleotide sequence ID" value="XM_026830681.1"/>
</dbReference>
<evidence type="ECO:0000313" key="1">
    <source>
        <dbReference type="Proteomes" id="UP000079169"/>
    </source>
</evidence>
<dbReference type="PaxDb" id="121845-A0A3Q0JD88"/>
<organism evidence="1 2">
    <name type="scientific">Diaphorina citri</name>
    <name type="common">Asian citrus psyllid</name>
    <dbReference type="NCBI Taxonomy" id="121845"/>
    <lineage>
        <taxon>Eukaryota</taxon>
        <taxon>Metazoa</taxon>
        <taxon>Ecdysozoa</taxon>
        <taxon>Arthropoda</taxon>
        <taxon>Hexapoda</taxon>
        <taxon>Insecta</taxon>
        <taxon>Pterygota</taxon>
        <taxon>Neoptera</taxon>
        <taxon>Paraneoptera</taxon>
        <taxon>Hemiptera</taxon>
        <taxon>Sternorrhyncha</taxon>
        <taxon>Psylloidea</taxon>
        <taxon>Psyllidae</taxon>
        <taxon>Diaphorininae</taxon>
        <taxon>Diaphorina</taxon>
    </lineage>
</organism>
<accession>A0A3Q0JD88</accession>
<dbReference type="STRING" id="121845.A0A3Q0JD88"/>
<reference evidence="2" key="1">
    <citation type="submission" date="2025-08" db="UniProtKB">
        <authorList>
            <consortium name="RefSeq"/>
        </authorList>
    </citation>
    <scope>IDENTIFICATION</scope>
</reference>
<sequence>MGTKSSNVATSEFCNFLFGTGPSTNAKKSESFIGCDWIHEISITIRKSKTTDIPNERLERTALIESSSVVEKLLRSVTKSGDPVIQSIALDILIWIAVIRLGRLRNSQDNSQEQQFTFLKLVESQLGDFLHTCFIQGGRSIARKCAKFLIVCSDGMKNATDASKVSFDMNLLKVLVDLLPYICMSWSAGSVRWFFQMLTKVRTTRTIFFEIIPTLQTNICSNCGEDYADKNATTTSTSCDTNIKACIYKCKIPLICYYGHTLVLPGEDYADKNATTTSTSCDTNIK</sequence>
<keyword evidence="1" id="KW-1185">Reference proteome</keyword>